<dbReference type="EMBL" id="VWNA01000001">
    <property type="protein sequence ID" value="MQT12047.1"/>
    <property type="molecule type" value="Genomic_DNA"/>
</dbReference>
<organism evidence="3 4">
    <name type="scientific">Segnochrobactrum spirostomi</name>
    <dbReference type="NCBI Taxonomy" id="2608987"/>
    <lineage>
        <taxon>Bacteria</taxon>
        <taxon>Pseudomonadati</taxon>
        <taxon>Pseudomonadota</taxon>
        <taxon>Alphaproteobacteria</taxon>
        <taxon>Hyphomicrobiales</taxon>
        <taxon>Segnochrobactraceae</taxon>
        <taxon>Segnochrobactrum</taxon>
    </lineage>
</organism>
<proteinExistence type="inferred from homology"/>
<name>A0A6A7Y0Y7_9HYPH</name>
<dbReference type="PANTHER" id="PTHR38781:SF1">
    <property type="entry name" value="ANTITOXIN DINJ-RELATED"/>
    <property type="match status" value="1"/>
</dbReference>
<evidence type="ECO:0000313" key="3">
    <source>
        <dbReference type="EMBL" id="MQT12047.1"/>
    </source>
</evidence>
<accession>A0A6A7Y0Y7</accession>
<reference evidence="3 4" key="1">
    <citation type="submission" date="2019-09" db="EMBL/GenBank/DDBJ databases">
        <title>Segnochrobactrum spirostomi gen. nov., sp. nov., isolated from the ciliate Spirostomum cf. yagiui and description of a novel family, Segnochrobactraceae fam. nov. within the order Rhizobiales of the class Alphaproteobacteria.</title>
        <authorList>
            <person name="Akter S."/>
            <person name="Shazib S.U.A."/>
            <person name="Shin M.K."/>
        </authorList>
    </citation>
    <scope>NUCLEOTIDE SEQUENCE [LARGE SCALE GENOMIC DNA]</scope>
    <source>
        <strain evidence="3 4">Sp-1</strain>
    </source>
</reference>
<gene>
    <name evidence="3" type="ORF">F0357_05070</name>
</gene>
<dbReference type="PANTHER" id="PTHR38781">
    <property type="entry name" value="ANTITOXIN DINJ-RELATED"/>
    <property type="match status" value="1"/>
</dbReference>
<comment type="caution">
    <text evidence="3">The sequence shown here is derived from an EMBL/GenBank/DDBJ whole genome shotgun (WGS) entry which is preliminary data.</text>
</comment>
<dbReference type="NCBIfam" id="TIGR02384">
    <property type="entry name" value="RelB_DinJ"/>
    <property type="match status" value="1"/>
</dbReference>
<protein>
    <submittedName>
        <fullName evidence="3">Type II toxin-antitoxin system RelB/DinJ family antitoxin</fullName>
    </submittedName>
</protein>
<dbReference type="GO" id="GO:0006351">
    <property type="term" value="P:DNA-templated transcription"/>
    <property type="evidence" value="ECO:0007669"/>
    <property type="project" value="TreeGrafter"/>
</dbReference>
<evidence type="ECO:0000256" key="2">
    <source>
        <dbReference type="ARBA" id="ARBA00022649"/>
    </source>
</evidence>
<keyword evidence="4" id="KW-1185">Reference proteome</keyword>
<dbReference type="GO" id="GO:0044010">
    <property type="term" value="P:single-species biofilm formation"/>
    <property type="evidence" value="ECO:0007669"/>
    <property type="project" value="InterPro"/>
</dbReference>
<evidence type="ECO:0000313" key="4">
    <source>
        <dbReference type="Proteomes" id="UP000332515"/>
    </source>
</evidence>
<dbReference type="RefSeq" id="WP_153479370.1">
    <property type="nucleotide sequence ID" value="NZ_VWNA01000001.1"/>
</dbReference>
<dbReference type="GO" id="GO:0015643">
    <property type="term" value="F:toxic substance binding"/>
    <property type="evidence" value="ECO:0007669"/>
    <property type="project" value="InterPro"/>
</dbReference>
<comment type="similarity">
    <text evidence="1">Belongs to the RelB/DinJ antitoxin family.</text>
</comment>
<dbReference type="InterPro" id="IPR026262">
    <property type="entry name" value="DinJ"/>
</dbReference>
<evidence type="ECO:0000256" key="1">
    <source>
        <dbReference type="ARBA" id="ARBA00010562"/>
    </source>
</evidence>
<dbReference type="GO" id="GO:0000987">
    <property type="term" value="F:cis-regulatory region sequence-specific DNA binding"/>
    <property type="evidence" value="ECO:0007669"/>
    <property type="project" value="InterPro"/>
</dbReference>
<dbReference type="Pfam" id="PF04221">
    <property type="entry name" value="RelB"/>
    <property type="match status" value="1"/>
</dbReference>
<dbReference type="AlphaFoldDB" id="A0A6A7Y0Y7"/>
<dbReference type="InterPro" id="IPR007337">
    <property type="entry name" value="RelB/DinJ"/>
</dbReference>
<dbReference type="InterPro" id="IPR013321">
    <property type="entry name" value="Arc_rbn_hlx_hlx"/>
</dbReference>
<sequence length="91" mass="10021">MATTAFVRARIDEDVKEEAEAVLSYFGLTLSDAIRLTLTRVARDKALPLELKIPNAETQAAIAESRAMMAARQARFAEGQDLIDALDKKAR</sequence>
<dbReference type="GO" id="GO:0006355">
    <property type="term" value="P:regulation of DNA-templated transcription"/>
    <property type="evidence" value="ECO:0007669"/>
    <property type="project" value="InterPro"/>
</dbReference>
<dbReference type="PIRSF" id="PIRSF003108">
    <property type="entry name" value="DinJ"/>
    <property type="match status" value="1"/>
</dbReference>
<keyword evidence="2" id="KW-1277">Toxin-antitoxin system</keyword>
<dbReference type="Proteomes" id="UP000332515">
    <property type="component" value="Unassembled WGS sequence"/>
</dbReference>
<dbReference type="Gene3D" id="1.10.1220.10">
    <property type="entry name" value="Met repressor-like"/>
    <property type="match status" value="1"/>
</dbReference>